<dbReference type="EMBL" id="MU151355">
    <property type="protein sequence ID" value="KAF9444684.1"/>
    <property type="molecule type" value="Genomic_DNA"/>
</dbReference>
<feature type="compositionally biased region" description="Pro residues" evidence="1">
    <location>
        <begin position="123"/>
        <end position="137"/>
    </location>
</feature>
<name>A0A9P6C0K3_9AGAR</name>
<feature type="region of interest" description="Disordered" evidence="1">
    <location>
        <begin position="1"/>
        <end position="159"/>
    </location>
</feature>
<feature type="region of interest" description="Disordered" evidence="1">
    <location>
        <begin position="176"/>
        <end position="196"/>
    </location>
</feature>
<dbReference type="Proteomes" id="UP000807342">
    <property type="component" value="Unassembled WGS sequence"/>
</dbReference>
<evidence type="ECO:0000313" key="3">
    <source>
        <dbReference type="EMBL" id="KAF9444684.1"/>
    </source>
</evidence>
<feature type="domain" description="SMODS and SLOG-associating 2TM effector" evidence="2">
    <location>
        <begin position="241"/>
        <end position="362"/>
    </location>
</feature>
<accession>A0A9P6C0K3</accession>
<dbReference type="NCBIfam" id="NF033635">
    <property type="entry name" value="SLATT_fungal"/>
    <property type="match status" value="1"/>
</dbReference>
<comment type="caution">
    <text evidence="3">The sequence shown here is derived from an EMBL/GenBank/DDBJ whole genome shotgun (WGS) entry which is preliminary data.</text>
</comment>
<dbReference type="AlphaFoldDB" id="A0A9P6C0K3"/>
<proteinExistence type="predicted"/>
<dbReference type="OrthoDB" id="3245801at2759"/>
<gene>
    <name evidence="3" type="ORF">P691DRAFT_806971</name>
</gene>
<feature type="compositionally biased region" description="Polar residues" evidence="1">
    <location>
        <begin position="37"/>
        <end position="55"/>
    </location>
</feature>
<evidence type="ECO:0000259" key="2">
    <source>
        <dbReference type="Pfam" id="PF18142"/>
    </source>
</evidence>
<feature type="compositionally biased region" description="Low complexity" evidence="1">
    <location>
        <begin position="103"/>
        <end position="120"/>
    </location>
</feature>
<dbReference type="Pfam" id="PF18142">
    <property type="entry name" value="SLATT_fungal"/>
    <property type="match status" value="1"/>
</dbReference>
<organism evidence="3 4">
    <name type="scientific">Macrolepiota fuliginosa MF-IS2</name>
    <dbReference type="NCBI Taxonomy" id="1400762"/>
    <lineage>
        <taxon>Eukaryota</taxon>
        <taxon>Fungi</taxon>
        <taxon>Dikarya</taxon>
        <taxon>Basidiomycota</taxon>
        <taxon>Agaricomycotina</taxon>
        <taxon>Agaricomycetes</taxon>
        <taxon>Agaricomycetidae</taxon>
        <taxon>Agaricales</taxon>
        <taxon>Agaricineae</taxon>
        <taxon>Agaricaceae</taxon>
        <taxon>Macrolepiota</taxon>
    </lineage>
</organism>
<protein>
    <recommendedName>
        <fullName evidence="2">SMODS and SLOG-associating 2TM effector domain-containing protein</fullName>
    </recommendedName>
</protein>
<feature type="compositionally biased region" description="Polar residues" evidence="1">
    <location>
        <begin position="62"/>
        <end position="79"/>
    </location>
</feature>
<evidence type="ECO:0000313" key="4">
    <source>
        <dbReference type="Proteomes" id="UP000807342"/>
    </source>
</evidence>
<keyword evidence="4" id="KW-1185">Reference proteome</keyword>
<sequence>MDRSGTPPAAPPATTPGITQALAPAIQGAPSGPPPTLVQSSPEFQQPTASQQPTQGDAPAQAPSQLSITTTHAPQQGPQSIAMPQPSPHQLVPTQTAEPPIASGPRPTTGSTLGGLTSDSHQPPDPQAPPIGRPPYPQLRIARPTSTGMKTPSEEKLEDMDTLSGLGINELHRDSALRTNQPLPALPPVRLGDSGMPRRQRTLDGHGSAVTRRSGIDWIVPVDEKRRKTVGERIQPTLDIAISERDKYAVKAKATAWALNSAIGLQVVLGSLTTGLSAVATTGKQTAITTTILGGLSTVVASYLARARGSNEPELSITRVKDLEQFIREAEAFQLDHGHIDTNEWDKELEQFRRRFEELLGNANGERKLSPPV</sequence>
<reference evidence="3" key="1">
    <citation type="submission" date="2020-11" db="EMBL/GenBank/DDBJ databases">
        <authorList>
            <consortium name="DOE Joint Genome Institute"/>
            <person name="Ahrendt S."/>
            <person name="Riley R."/>
            <person name="Andreopoulos W."/>
            <person name="Labutti K."/>
            <person name="Pangilinan J."/>
            <person name="Ruiz-Duenas F.J."/>
            <person name="Barrasa J.M."/>
            <person name="Sanchez-Garcia M."/>
            <person name="Camarero S."/>
            <person name="Miyauchi S."/>
            <person name="Serrano A."/>
            <person name="Linde D."/>
            <person name="Babiker R."/>
            <person name="Drula E."/>
            <person name="Ayuso-Fernandez I."/>
            <person name="Pacheco R."/>
            <person name="Padilla G."/>
            <person name="Ferreira P."/>
            <person name="Barriuso J."/>
            <person name="Kellner H."/>
            <person name="Castanera R."/>
            <person name="Alfaro M."/>
            <person name="Ramirez L."/>
            <person name="Pisabarro A.G."/>
            <person name="Kuo A."/>
            <person name="Tritt A."/>
            <person name="Lipzen A."/>
            <person name="He G."/>
            <person name="Yan M."/>
            <person name="Ng V."/>
            <person name="Cullen D."/>
            <person name="Martin F."/>
            <person name="Rosso M.-N."/>
            <person name="Henrissat B."/>
            <person name="Hibbett D."/>
            <person name="Martinez A.T."/>
            <person name="Grigoriev I.V."/>
        </authorList>
    </citation>
    <scope>NUCLEOTIDE SEQUENCE</scope>
    <source>
        <strain evidence="3">MF-IS2</strain>
    </source>
</reference>
<evidence type="ECO:0000256" key="1">
    <source>
        <dbReference type="SAM" id="MobiDB-lite"/>
    </source>
</evidence>
<dbReference type="InterPro" id="IPR041622">
    <property type="entry name" value="SLATT_fungi"/>
</dbReference>